<proteinExistence type="predicted"/>
<dbReference type="Gene3D" id="2.160.20.10">
    <property type="entry name" value="Single-stranded right-handed beta-helix, Pectin lyase-like"/>
    <property type="match status" value="1"/>
</dbReference>
<dbReference type="SUPFAM" id="SSF51126">
    <property type="entry name" value="Pectin lyase-like"/>
    <property type="match status" value="2"/>
</dbReference>
<accession>A0ABW3BUN1</accession>
<dbReference type="InterPro" id="IPR011050">
    <property type="entry name" value="Pectin_lyase_fold/virulence"/>
</dbReference>
<dbReference type="Pfam" id="PF05048">
    <property type="entry name" value="NosD"/>
    <property type="match status" value="1"/>
</dbReference>
<organism evidence="3 4">
    <name type="scientific">Mariniflexile aquimaris</name>
    <dbReference type="NCBI Taxonomy" id="881009"/>
    <lineage>
        <taxon>Bacteria</taxon>
        <taxon>Pseudomonadati</taxon>
        <taxon>Bacteroidota</taxon>
        <taxon>Flavobacteriia</taxon>
        <taxon>Flavobacteriales</taxon>
        <taxon>Flavobacteriaceae</taxon>
        <taxon>Mariniflexile</taxon>
    </lineage>
</organism>
<evidence type="ECO:0000259" key="2">
    <source>
        <dbReference type="Pfam" id="PF13229"/>
    </source>
</evidence>
<evidence type="ECO:0000313" key="4">
    <source>
        <dbReference type="Proteomes" id="UP001597011"/>
    </source>
</evidence>
<dbReference type="InterPro" id="IPR007742">
    <property type="entry name" value="NosD_dom"/>
</dbReference>
<evidence type="ECO:0000259" key="1">
    <source>
        <dbReference type="Pfam" id="PF05048"/>
    </source>
</evidence>
<dbReference type="InterPro" id="IPR012334">
    <property type="entry name" value="Pectin_lyas_fold"/>
</dbReference>
<dbReference type="PROSITE" id="PS51257">
    <property type="entry name" value="PROKAR_LIPOPROTEIN"/>
    <property type="match status" value="1"/>
</dbReference>
<dbReference type="Pfam" id="PF13229">
    <property type="entry name" value="Beta_helix"/>
    <property type="match status" value="1"/>
</dbReference>
<evidence type="ECO:0000313" key="3">
    <source>
        <dbReference type="EMBL" id="MFD0836300.1"/>
    </source>
</evidence>
<dbReference type="Proteomes" id="UP001597011">
    <property type="component" value="Unassembled WGS sequence"/>
</dbReference>
<reference evidence="4" key="1">
    <citation type="journal article" date="2019" name="Int. J. Syst. Evol. Microbiol.">
        <title>The Global Catalogue of Microorganisms (GCM) 10K type strain sequencing project: providing services to taxonomists for standard genome sequencing and annotation.</title>
        <authorList>
            <consortium name="The Broad Institute Genomics Platform"/>
            <consortium name="The Broad Institute Genome Sequencing Center for Infectious Disease"/>
            <person name="Wu L."/>
            <person name="Ma J."/>
        </authorList>
    </citation>
    <scope>NUCLEOTIDE SEQUENCE [LARGE SCALE GENOMIC DNA]</scope>
    <source>
        <strain evidence="4">CCUG 60529</strain>
    </source>
</reference>
<gene>
    <name evidence="3" type="ORF">ACFQ0I_11020</name>
</gene>
<feature type="domain" description="Periplasmic copper-binding protein NosD beta helix" evidence="1">
    <location>
        <begin position="384"/>
        <end position="542"/>
    </location>
</feature>
<name>A0ABW3BUN1_9FLAO</name>
<dbReference type="InterPro" id="IPR039448">
    <property type="entry name" value="Beta_helix"/>
</dbReference>
<protein>
    <submittedName>
        <fullName evidence="3">Right-handed parallel beta-helix repeat-containing protein</fullName>
    </submittedName>
</protein>
<feature type="domain" description="Right handed beta helix" evidence="2">
    <location>
        <begin position="283"/>
        <end position="357"/>
    </location>
</feature>
<comment type="caution">
    <text evidence="3">The sequence shown here is derived from an EMBL/GenBank/DDBJ whole genome shotgun (WGS) entry which is preliminary data.</text>
</comment>
<sequence length="655" mass="71558">MKTIINALPNQELMKLIIKPMYVLCFMVLALVSCNNEELFVEPTSEVVVEDDTTVPDDNDTVAIPPVSTPCDFNLNNVAANATVIINCVMDLGGQTITLPAGVTLVYEGGDIINGTINFGTNNLVSGELLNSSLTIAGTKPQMKDPVFNFDAKRWGIVEGVVNDEVAYNNKLIINEIMQKVKSLGASTIKIDKLDAYFQTQNEFNKSKEAPEDAAIQIPADIHLKMTDNTHLRVQPNKGTATVLLTVFKADNTIVEGGILHGDRDTHDYSSGGTQEWLHTLLVKASKNVTIKNMTLMDAGGDGIEINAYGHAYDSYYTYCENVTITGNKIIRARRNGLSLTDGRNIIIENNEFIDSGISTNKSNGAAPMWAIDIEPYRPNATVYEIVNDITIKNNIEKGSEKGGFLIYSGDRITIENNTMENGIAYRQTSGSIIRNNTVIGVSELSKKDRDGITAETQSGNNNNLIYGNTVKNFNKGIIAGDYNGLKVYDNVISNCGKAIGYGSLINAKIYSNTITTCGLGIGSEGLNVTLNNTEFYDNVVNDCELGTNFYKTNFNEKANSFVVKNNVFNANRNSDFKYVYGLEFDNNTVSGGLRINGVENSRFTNNTISGGDGFTIEGWCKDISIVGNTIIGKCFYEPNATTNINIVKENNKCN</sequence>
<dbReference type="EMBL" id="JBHTIB010000012">
    <property type="protein sequence ID" value="MFD0836300.1"/>
    <property type="molecule type" value="Genomic_DNA"/>
</dbReference>
<dbReference type="SMART" id="SM00710">
    <property type="entry name" value="PbH1"/>
    <property type="match status" value="11"/>
</dbReference>
<dbReference type="InterPro" id="IPR006626">
    <property type="entry name" value="PbH1"/>
</dbReference>
<keyword evidence="4" id="KW-1185">Reference proteome</keyword>